<keyword evidence="7 10" id="KW-0503">Monooxygenase</keyword>
<dbReference type="Gene3D" id="1.10.630.10">
    <property type="entry name" value="Cytochrome P450"/>
    <property type="match status" value="1"/>
</dbReference>
<dbReference type="GO" id="GO:0004497">
    <property type="term" value="F:monooxygenase activity"/>
    <property type="evidence" value="ECO:0007669"/>
    <property type="project" value="UniProtKB-KW"/>
</dbReference>
<dbReference type="Proteomes" id="UP000323000">
    <property type="component" value="Chromosome 6"/>
</dbReference>
<dbReference type="OrthoDB" id="1055148at2759"/>
<dbReference type="GO" id="GO:0016705">
    <property type="term" value="F:oxidoreductase activity, acting on paired donors, with incorporation or reduction of molecular oxygen"/>
    <property type="evidence" value="ECO:0007669"/>
    <property type="project" value="InterPro"/>
</dbReference>
<dbReference type="PROSITE" id="PS00086">
    <property type="entry name" value="CYTOCHROME_P450"/>
    <property type="match status" value="1"/>
</dbReference>
<keyword evidence="11" id="KW-0812">Transmembrane</keyword>
<dbReference type="InterPro" id="IPR002401">
    <property type="entry name" value="Cyt_P450_E_grp-I"/>
</dbReference>
<dbReference type="PANTHER" id="PTHR47947">
    <property type="entry name" value="CYTOCHROME P450 82C3-RELATED"/>
    <property type="match status" value="1"/>
</dbReference>
<keyword evidence="8 11" id="KW-0472">Membrane</keyword>
<keyword evidence="6 9" id="KW-0408">Iron</keyword>
<evidence type="ECO:0000256" key="8">
    <source>
        <dbReference type="ARBA" id="ARBA00023136"/>
    </source>
</evidence>
<dbReference type="Pfam" id="PF00067">
    <property type="entry name" value="p450"/>
    <property type="match status" value="1"/>
</dbReference>
<dbReference type="GO" id="GO:0005506">
    <property type="term" value="F:iron ion binding"/>
    <property type="evidence" value="ECO:0007669"/>
    <property type="project" value="InterPro"/>
</dbReference>
<comment type="cofactor">
    <cofactor evidence="9">
        <name>heme</name>
        <dbReference type="ChEBI" id="CHEBI:30413"/>
    </cofactor>
</comment>
<proteinExistence type="inferred from homology"/>
<feature type="transmembrane region" description="Helical" evidence="11">
    <location>
        <begin position="12"/>
        <end position="30"/>
    </location>
</feature>
<dbReference type="InterPro" id="IPR050651">
    <property type="entry name" value="Plant_Cytochrome_P450_Monoox"/>
</dbReference>
<keyword evidence="3 9" id="KW-0349">Heme</keyword>
<dbReference type="PRINTS" id="PR00385">
    <property type="entry name" value="P450"/>
</dbReference>
<keyword evidence="11" id="KW-1133">Transmembrane helix</keyword>
<evidence type="ECO:0000256" key="2">
    <source>
        <dbReference type="ARBA" id="ARBA00010617"/>
    </source>
</evidence>
<dbReference type="InterPro" id="IPR001128">
    <property type="entry name" value="Cyt_P450"/>
</dbReference>
<evidence type="ECO:0000256" key="6">
    <source>
        <dbReference type="ARBA" id="ARBA00023004"/>
    </source>
</evidence>
<dbReference type="PANTHER" id="PTHR47947:SF24">
    <property type="entry name" value="ISOFLAVONE 2'-HYDROXYLASE-LIKE"/>
    <property type="match status" value="1"/>
</dbReference>
<dbReference type="CDD" id="cd20653">
    <property type="entry name" value="CYP81"/>
    <property type="match status" value="1"/>
</dbReference>
<reference evidence="13" key="1">
    <citation type="journal article" date="2019" name="Gigascience">
        <title>De novo genome assembly of the endangered Acer yangbiense, a plant species with extremely small populations endemic to Yunnan Province, China.</title>
        <authorList>
            <person name="Yang J."/>
            <person name="Wariss H.M."/>
            <person name="Tao L."/>
            <person name="Zhang R."/>
            <person name="Yun Q."/>
            <person name="Hollingsworth P."/>
            <person name="Dao Z."/>
            <person name="Luo G."/>
            <person name="Guo H."/>
            <person name="Ma Y."/>
            <person name="Sun W."/>
        </authorList>
    </citation>
    <scope>NUCLEOTIDE SEQUENCE [LARGE SCALE GENOMIC DNA]</scope>
    <source>
        <strain evidence="13">cv. Malutang</strain>
    </source>
</reference>
<keyword evidence="4 9" id="KW-0479">Metal-binding</keyword>
<protein>
    <recommendedName>
        <fullName evidence="14">Cytochrome P450</fullName>
    </recommendedName>
</protein>
<evidence type="ECO:0000256" key="1">
    <source>
        <dbReference type="ARBA" id="ARBA00004370"/>
    </source>
</evidence>
<evidence type="ECO:0000313" key="12">
    <source>
        <dbReference type="EMBL" id="TXG59342.1"/>
    </source>
</evidence>
<dbReference type="AlphaFoldDB" id="A0A5C7HT30"/>
<evidence type="ECO:0000256" key="7">
    <source>
        <dbReference type="ARBA" id="ARBA00023033"/>
    </source>
</evidence>
<dbReference type="SUPFAM" id="SSF48264">
    <property type="entry name" value="Cytochrome P450"/>
    <property type="match status" value="1"/>
</dbReference>
<evidence type="ECO:0000256" key="3">
    <source>
        <dbReference type="ARBA" id="ARBA00022617"/>
    </source>
</evidence>
<dbReference type="GO" id="GO:0016020">
    <property type="term" value="C:membrane"/>
    <property type="evidence" value="ECO:0007669"/>
    <property type="project" value="UniProtKB-SubCell"/>
</dbReference>
<accession>A0A5C7HT30</accession>
<comment type="subcellular location">
    <subcellularLocation>
        <location evidence="1">Membrane</location>
    </subcellularLocation>
</comment>
<evidence type="ECO:0000256" key="10">
    <source>
        <dbReference type="RuleBase" id="RU000461"/>
    </source>
</evidence>
<evidence type="ECO:0000256" key="4">
    <source>
        <dbReference type="ARBA" id="ARBA00022723"/>
    </source>
</evidence>
<dbReference type="GO" id="GO:0020037">
    <property type="term" value="F:heme binding"/>
    <property type="evidence" value="ECO:0007669"/>
    <property type="project" value="InterPro"/>
</dbReference>
<dbReference type="EMBL" id="VAHF01000006">
    <property type="protein sequence ID" value="TXG59342.1"/>
    <property type="molecule type" value="Genomic_DNA"/>
</dbReference>
<evidence type="ECO:0000256" key="11">
    <source>
        <dbReference type="SAM" id="Phobius"/>
    </source>
</evidence>
<dbReference type="FunFam" id="1.10.630.10:FF:000023">
    <property type="entry name" value="Cytochrome P450 family protein"/>
    <property type="match status" value="1"/>
</dbReference>
<keyword evidence="5 10" id="KW-0560">Oxidoreductase</keyword>
<feature type="binding site" description="axial binding residue" evidence="9">
    <location>
        <position position="449"/>
    </location>
    <ligand>
        <name>heme</name>
        <dbReference type="ChEBI" id="CHEBI:30413"/>
    </ligand>
    <ligandPart>
        <name>Fe</name>
        <dbReference type="ChEBI" id="CHEBI:18248"/>
    </ligandPart>
</feature>
<organism evidence="12 13">
    <name type="scientific">Acer yangbiense</name>
    <dbReference type="NCBI Taxonomy" id="1000413"/>
    <lineage>
        <taxon>Eukaryota</taxon>
        <taxon>Viridiplantae</taxon>
        <taxon>Streptophyta</taxon>
        <taxon>Embryophyta</taxon>
        <taxon>Tracheophyta</taxon>
        <taxon>Spermatophyta</taxon>
        <taxon>Magnoliopsida</taxon>
        <taxon>eudicotyledons</taxon>
        <taxon>Gunneridae</taxon>
        <taxon>Pentapetalae</taxon>
        <taxon>rosids</taxon>
        <taxon>malvids</taxon>
        <taxon>Sapindales</taxon>
        <taxon>Sapindaceae</taxon>
        <taxon>Hippocastanoideae</taxon>
        <taxon>Acereae</taxon>
        <taxon>Acer</taxon>
    </lineage>
</organism>
<evidence type="ECO:0000256" key="9">
    <source>
        <dbReference type="PIRSR" id="PIRSR602401-1"/>
    </source>
</evidence>
<dbReference type="InterPro" id="IPR017972">
    <property type="entry name" value="Cyt_P450_CS"/>
</dbReference>
<sequence>MQQISKMEDTTIFYSCLSLLFLIFAFKLLFQSKPRYKNLPPSPLSIPIIGHLHLVTPHMHRTFHNLSQKYGPIFSLRFGSRLVVVVSSSTAVEECFTKNDVVLANRPTSILGKYFDYNRTTVSSAPYGEHWRNLRRICGLEIFSTNRLNKFQSIRKDEVKQLLEKLSINSLRGFAKVELRPLLTELTFNTIMRMVSGKRYYGNVETNEEAAKQFREIIAEIFANGGVSNPVDFLPILKWLDNGAFEKRVSRLANRTDEFLQGLIEEHRKNDGSQSQNTMIDHLLSLQGSQPEYYTDQIIKGLVLVMLLAGTDTSAVTLEWAMSNLLNHPEVMKKARDELDAQVGQHRLIDEPDLSKLEYLQSIISETLRLYPAAPLLVPHVPSSDCTVGGYDVPADTILLVNAWAIHRDRNLWEDPTSFKPERFESHGDGGDHQLGHKLIPFGMGRRACPGMGLAQRVVGLTLGSLIQCFEWERVDENEIDMKEGKGTTMPKAEPLVTMCKARSVVNIALHQNV</sequence>
<evidence type="ECO:0000256" key="5">
    <source>
        <dbReference type="ARBA" id="ARBA00023002"/>
    </source>
</evidence>
<evidence type="ECO:0008006" key="14">
    <source>
        <dbReference type="Google" id="ProtNLM"/>
    </source>
</evidence>
<evidence type="ECO:0000313" key="13">
    <source>
        <dbReference type="Proteomes" id="UP000323000"/>
    </source>
</evidence>
<keyword evidence="13" id="KW-1185">Reference proteome</keyword>
<dbReference type="InterPro" id="IPR036396">
    <property type="entry name" value="Cyt_P450_sf"/>
</dbReference>
<comment type="caution">
    <text evidence="12">The sequence shown here is derived from an EMBL/GenBank/DDBJ whole genome shotgun (WGS) entry which is preliminary data.</text>
</comment>
<comment type="similarity">
    <text evidence="2 10">Belongs to the cytochrome P450 family.</text>
</comment>
<dbReference type="PRINTS" id="PR00463">
    <property type="entry name" value="EP450I"/>
</dbReference>
<gene>
    <name evidence="12" type="ORF">EZV62_013915</name>
</gene>
<name>A0A5C7HT30_9ROSI</name>